<dbReference type="Proteomes" id="UP000198851">
    <property type="component" value="Unassembled WGS sequence"/>
</dbReference>
<dbReference type="OrthoDB" id="118609at2"/>
<gene>
    <name evidence="2" type="ORF">SAMN04488036_10442</name>
</gene>
<name>A0A1I4E8W3_9RHOB</name>
<dbReference type="EMBL" id="FOSZ01000004">
    <property type="protein sequence ID" value="SFL01037.1"/>
    <property type="molecule type" value="Genomic_DNA"/>
</dbReference>
<organism evidence="2 3">
    <name type="scientific">Shimia haliotis</name>
    <dbReference type="NCBI Taxonomy" id="1280847"/>
    <lineage>
        <taxon>Bacteria</taxon>
        <taxon>Pseudomonadati</taxon>
        <taxon>Pseudomonadota</taxon>
        <taxon>Alphaproteobacteria</taxon>
        <taxon>Rhodobacterales</taxon>
        <taxon>Roseobacteraceae</taxon>
    </lineage>
</organism>
<dbReference type="Pfam" id="PF06718">
    <property type="entry name" value="DUF1203"/>
    <property type="match status" value="1"/>
</dbReference>
<accession>A0A1I4E8W3</accession>
<protein>
    <recommendedName>
        <fullName evidence="4">DUF1203 domain-containing protein</fullName>
    </recommendedName>
</protein>
<keyword evidence="3" id="KW-1185">Reference proteome</keyword>
<dbReference type="STRING" id="1280847.SAMN04488036_10442"/>
<proteinExistence type="predicted"/>
<dbReference type="AlphaFoldDB" id="A0A1I4E8W3"/>
<feature type="region of interest" description="Disordered" evidence="1">
    <location>
        <begin position="1"/>
        <end position="30"/>
    </location>
</feature>
<dbReference type="RefSeq" id="WP_093323658.1">
    <property type="nucleotide sequence ID" value="NZ_FOSZ01000004.1"/>
</dbReference>
<evidence type="ECO:0008006" key="4">
    <source>
        <dbReference type="Google" id="ProtNLM"/>
    </source>
</evidence>
<evidence type="ECO:0000313" key="2">
    <source>
        <dbReference type="EMBL" id="SFL01037.1"/>
    </source>
</evidence>
<sequence length="159" mass="17480">MLQYIPMPSDEARAYRSGAPDAYGRAPERQISDGSGAPCRHCLKNVPKGAEMLVLAHCPFPEKQPYAETGPIFLCADECDHPDNEQVPPEILSYSSTYLIKGYSADHRIVYGTGAIVEKAEIEEASKSILVQDRVAYVHARSAKNNCYLLRIEGALPPT</sequence>
<dbReference type="InterPro" id="IPR009593">
    <property type="entry name" value="DUF1203"/>
</dbReference>
<dbReference type="PIRSF" id="PIRSF034110">
    <property type="entry name" value="DUF1203"/>
    <property type="match status" value="1"/>
</dbReference>
<evidence type="ECO:0000256" key="1">
    <source>
        <dbReference type="SAM" id="MobiDB-lite"/>
    </source>
</evidence>
<evidence type="ECO:0000313" key="3">
    <source>
        <dbReference type="Proteomes" id="UP000198851"/>
    </source>
</evidence>
<reference evidence="3" key="1">
    <citation type="submission" date="2016-10" db="EMBL/GenBank/DDBJ databases">
        <authorList>
            <person name="Varghese N."/>
            <person name="Submissions S."/>
        </authorList>
    </citation>
    <scope>NUCLEOTIDE SEQUENCE [LARGE SCALE GENOMIC DNA]</scope>
    <source>
        <strain evidence="3">DSM 28453</strain>
    </source>
</reference>